<organism evidence="2 3">
    <name type="scientific">Ralstonia solanacearum (strain UW551)</name>
    <dbReference type="NCBI Taxonomy" id="342110"/>
    <lineage>
        <taxon>Bacteria</taxon>
        <taxon>Pseudomonadati</taxon>
        <taxon>Pseudomonadota</taxon>
        <taxon>Betaproteobacteria</taxon>
        <taxon>Burkholderiales</taxon>
        <taxon>Burkholderiaceae</taxon>
        <taxon>Ralstonia</taxon>
        <taxon>Ralstonia solanacearum species complex</taxon>
    </lineage>
</organism>
<accession>A0AB33V990</accession>
<evidence type="ECO:0008006" key="4">
    <source>
        <dbReference type="Google" id="ProtNLM"/>
    </source>
</evidence>
<dbReference type="AlphaFoldDB" id="A0AB33V990"/>
<feature type="signal peptide" evidence="1">
    <location>
        <begin position="1"/>
        <end position="26"/>
    </location>
</feature>
<sequence>MVLTMAKLCPAIPLMFVLLVSPTASTSPTINTHGVVLAIMEAQQCALLPMLHQFHHLRAKPSIVTTIVCYPVKVAHSLLLMFHYLQVKATYLLEKAKDLGGDADMSGKQHPKKEYYLAGHTT</sequence>
<dbReference type="Proteomes" id="UP000005933">
    <property type="component" value="Unassembled WGS sequence"/>
</dbReference>
<reference evidence="2 3" key="1">
    <citation type="journal article" date="2006" name="Mol. Plant Microbe Interact.">
        <title>Identification of open reading frames unique to a select agent: Ralstonia solanacearum race 3 biovar 2.</title>
        <authorList>
            <person name="Gabriel D.W."/>
            <person name="Allen C."/>
            <person name="Schell M."/>
            <person name="Denny T.P."/>
            <person name="Greenberg J.T."/>
            <person name="Duan Y.P."/>
            <person name="Flores-Cruz Z."/>
            <person name="Huang Q."/>
            <person name="Clifford J.M."/>
            <person name="Presting G."/>
            <person name="Gonzalez E.T."/>
            <person name="Reddy J."/>
            <person name="Elphinstone J."/>
            <person name="Swanson J."/>
            <person name="Yao J."/>
            <person name="Mulholland V."/>
            <person name="Liu L."/>
            <person name="Farmerie W."/>
            <person name="Patnaikuni M."/>
            <person name="Balogh B."/>
            <person name="Norman D."/>
            <person name="Alvarez A."/>
            <person name="Castillo J.A."/>
            <person name="Jones J."/>
            <person name="Saddler G."/>
            <person name="Walunas T."/>
            <person name="Zhukov A."/>
            <person name="Mikhailova N."/>
        </authorList>
    </citation>
    <scope>NUCLEOTIDE SEQUENCE [LARGE SCALE GENOMIC DNA]</scope>
    <source>
        <strain evidence="2 3">UW551</strain>
    </source>
</reference>
<proteinExistence type="predicted"/>
<name>A0AB33V990_RALSU</name>
<gene>
    <name evidence="2" type="ORF">RRSL_00952</name>
</gene>
<keyword evidence="1" id="KW-0732">Signal</keyword>
<feature type="chain" id="PRO_5044204429" description="Secreted protein" evidence="1">
    <location>
        <begin position="27"/>
        <end position="122"/>
    </location>
</feature>
<evidence type="ECO:0000256" key="1">
    <source>
        <dbReference type="SAM" id="SignalP"/>
    </source>
</evidence>
<evidence type="ECO:0000313" key="3">
    <source>
        <dbReference type="Proteomes" id="UP000005933"/>
    </source>
</evidence>
<comment type="caution">
    <text evidence="2">The sequence shown here is derived from an EMBL/GenBank/DDBJ whole genome shotgun (WGS) entry which is preliminary data.</text>
</comment>
<evidence type="ECO:0000313" key="2">
    <source>
        <dbReference type="EMBL" id="EAP71303.1"/>
    </source>
</evidence>
<protein>
    <recommendedName>
        <fullName evidence="4">Secreted protein</fullName>
    </recommendedName>
</protein>
<dbReference type="EMBL" id="AAKL01000057">
    <property type="protein sequence ID" value="EAP71303.1"/>
    <property type="molecule type" value="Genomic_DNA"/>
</dbReference>